<organism evidence="1">
    <name type="scientific">Circoviridae sp</name>
    <dbReference type="NCBI Taxonomy" id="1954248"/>
    <lineage>
        <taxon>Viruses</taxon>
        <taxon>Monodnaviria</taxon>
        <taxon>Shotokuvirae</taxon>
        <taxon>Cressdnaviricota</taxon>
        <taxon>Arfiviricetes</taxon>
        <taxon>Rohanvirales</taxon>
        <taxon>Nenyaviridae</taxon>
        <taxon>Galvornvirus</taxon>
        <taxon>Galvornvirus isengard</taxon>
    </lineage>
</organism>
<protein>
    <submittedName>
        <fullName evidence="1">Coat protein</fullName>
    </submittedName>
</protein>
<keyword evidence="1" id="KW-0167">Capsid protein</keyword>
<keyword evidence="1" id="KW-0946">Virion</keyword>
<gene>
    <name evidence="1" type="primary">CAP</name>
</gene>
<proteinExistence type="predicted"/>
<name>A0A890ULT4_9VIRU</name>
<reference evidence="1" key="1">
    <citation type="submission" date="2020-11" db="EMBL/GenBank/DDBJ databases">
        <title>Viral genomes from river ports along the Yangtze River in China.</title>
        <authorList>
            <person name="Lu J."/>
            <person name="Shen Q."/>
            <person name="Yang S."/>
            <person name="Zhang W."/>
        </authorList>
    </citation>
    <scope>NUCLEOTIDE SEQUENCE</scope>
    <source>
        <strain evidence="1">4zj-CRESS-1</strain>
    </source>
</reference>
<accession>A0A890ULT4</accession>
<sequence length="324" mass="36319">MAILRGKWRVRPSYTPRRKSYGRVAPMSRPRGLAYYMRKGRKIKDGSGVTPQYDRTQQYRKSKMPRRRKRQWLKFVKRVTAVSQRNLGTKTVLFNDTLTLPEVTNQGQAFYSLCLYGMHGAEDSATTCGNKDVFTICNNDPDIQKVGSTPTPVQGIITFHSACLDMTMRNSGNVPMEVDLYVVYHRDEVNDSQLVNTFVTAAANTSSISGAGTSLELSNRGATPFDFPMAMAKGKFQVYKKTKYLLPAGGTATYQHRDARNYIFNAANLTDTNGYAWPGKTCSILIIQKRVTGLTELGVMSFGVTRKYSYTVSKNNLAVDQFNP</sequence>
<dbReference type="GO" id="GO:0019028">
    <property type="term" value="C:viral capsid"/>
    <property type="evidence" value="ECO:0007669"/>
    <property type="project" value="UniProtKB-KW"/>
</dbReference>
<dbReference type="EMBL" id="MW347479">
    <property type="protein sequence ID" value="QRI44241.1"/>
    <property type="molecule type" value="Genomic_DNA"/>
</dbReference>
<evidence type="ECO:0000313" key="1">
    <source>
        <dbReference type="EMBL" id="QRI44241.1"/>
    </source>
</evidence>